<dbReference type="Gene3D" id="2.40.70.10">
    <property type="entry name" value="Acid Proteases"/>
    <property type="match status" value="1"/>
</dbReference>
<dbReference type="Proteomes" id="UP000053989">
    <property type="component" value="Unassembled WGS sequence"/>
</dbReference>
<feature type="domain" description="DUF4100" evidence="3">
    <location>
        <begin position="663"/>
        <end position="787"/>
    </location>
</feature>
<dbReference type="EMBL" id="KN822009">
    <property type="protein sequence ID" value="KIM68555.1"/>
    <property type="molecule type" value="Genomic_DNA"/>
</dbReference>
<dbReference type="InterPro" id="IPR025165">
    <property type="entry name" value="DUF4100"/>
</dbReference>
<evidence type="ECO:0000313" key="4">
    <source>
        <dbReference type="EMBL" id="KIM68555.1"/>
    </source>
</evidence>
<evidence type="ECO:0000259" key="3">
    <source>
        <dbReference type="Pfam" id="PF13352"/>
    </source>
</evidence>
<feature type="region of interest" description="Disordered" evidence="1">
    <location>
        <begin position="1248"/>
        <end position="1268"/>
    </location>
</feature>
<gene>
    <name evidence="4" type="ORF">SCLCIDRAFT_20461</name>
</gene>
<feature type="region of interest" description="Disordered" evidence="1">
    <location>
        <begin position="658"/>
        <end position="683"/>
    </location>
</feature>
<proteinExistence type="predicted"/>
<dbReference type="InParanoid" id="A0A0C3E6Y7"/>
<keyword evidence="2" id="KW-1133">Transmembrane helix</keyword>
<dbReference type="STRING" id="1036808.A0A0C3E6Y7"/>
<sequence length="1515" mass="163580">MEPASLLACYSTIAADHNYTLLKGQPLSQLPDTSWYILSLPARPIPFVLAHRKGWLFWIGFHIFAPIIDVFALCFAALALPASYFVPPSLGTPLTVSDSNLAPLASGSSSPPCTPPISAISVSSNPASFPLAYNSSTSSLTTPESPLGSTLTSTPPVLVSVTTLSTPPVLVISISSNTAPLPLSATSSTSSLTTPESPLGLTLTSASPVLISVTALSTPPATMSAPAMPPSVLTMPLLGMKSAPELFRGDHSHIRNFLDHYECLCALHNVIDDEEKVHSILQYCSTKVQETIEGMIHYHIPDWDCLKHDLLKYFDADLSDERFYERDLKNFIVDSMHHPINSLIAVRSYNRDFIHIGGWLRNQGRISEDEFNCYFWAGLPSSFHHLINSHLLLLNLNLDVTCPFSYSEVTKAAEQLLRRDCFDAEYLDLLGVKEKDDAPPPRFNPRSDPVRPLLSPHDARTTLQGLKKAEPIARKQDEVENLIKTMSRMSLSDPEYSLYYYCAIKLDPDASKVIHPPALHSSPTPSSAATPTALPCAPGRSITCYGCGVEGHGVNSCDKVNDLITKGLLSRNETCHVTLPNGQCLFRNGNETILQAYECHSAAARTASSVRFVTHAEEELKLGIYELEDEELLVAAADYIPKITKEKRKAAFNGVFIPSHGKGKGKENQPPAPAPAPKPVSSTSVYPPAPIPILVPIDVHPHVFDASNDDAIMQDDTLPVKSLNSPSDSAEKKPPAAMSSSLSQNTNAKVIVDHILATPFTLSVGEVIGSSKDISQQLQDLIRIKRQPIPQPTPFVRNVQGIPPSASFACLASCPLITVHFLCNGQLVKAIINSGSTLNVVRNSIAKTVIKMPMDTSQIMHMKDANGGTPKLLGLIPHVPLFCGAAKTWAHVYISPDNDSGFDLLLGHPWAQGNTISIMEKDFGTYIVFGADPDHPLEMCVAEPCSDHSDSGTGLLAMLKPEVVEEESSSVLYPFIPEAPDIASFLSADLLSVPTLQVSSTSCSPTSLLSSGLPACISSPPPFVSIPLTPPLVLSPDPLLPLPVAFSVQCSPDVPEAPDPDPSSSVNVSSAMPMISAPSASATLLSPPGLHLYVPSSPPLPQSSPPIPNLIQWDNAPPAPAAIMTPNEALQSIIDQIEASDGTAAAVAEEHPLIAHICARIHEQGNLAFLDLLLLSASHIVDFSGLFLETCYALPAQEGVNSLGTRYQDYLILHTSLALANAETAPSGYATYHGAAFTRFYPHPPSVMTPESSIHASDPTSPAPPDDLELPPMYSTPSPSWVVNSHVDSAPTPDSMEDYCVTMTSPDDDHTALPTYAPSISGLQLLMSAIDPAPDPVPTHPISPIFEFSQDGELRAVYPTSSNANDPLSIPNATPLQLLPSDATSEGDQSFHSQWCLGAYKHMDCKVKPVPAHYPEDARVHRQFPENPLDSLMPLTPLPPDFIPMKKLTNLNEAVLAFDELERGNFCSDYFSPYIIPVLPHEPWEYHNIPIPPGIRECVIQLLREKITARLYEPA</sequence>
<keyword evidence="2" id="KW-0812">Transmembrane</keyword>
<dbReference type="OrthoDB" id="5599163at2759"/>
<dbReference type="HOGENOM" id="CLU_004135_1_0_1"/>
<keyword evidence="5" id="KW-1185">Reference proteome</keyword>
<feature type="region of interest" description="Disordered" evidence="1">
    <location>
        <begin position="436"/>
        <end position="456"/>
    </location>
</feature>
<keyword evidence="2" id="KW-0472">Membrane</keyword>
<dbReference type="Pfam" id="PF13352">
    <property type="entry name" value="DUF4100"/>
    <property type="match status" value="1"/>
</dbReference>
<protein>
    <recommendedName>
        <fullName evidence="3">DUF4100 domain-containing protein</fullName>
    </recommendedName>
</protein>
<dbReference type="PANTHER" id="PTHR48125">
    <property type="entry name" value="LP07818P1"/>
    <property type="match status" value="1"/>
</dbReference>
<reference evidence="4 5" key="1">
    <citation type="submission" date="2014-04" db="EMBL/GenBank/DDBJ databases">
        <authorList>
            <consortium name="DOE Joint Genome Institute"/>
            <person name="Kuo A."/>
            <person name="Kohler A."/>
            <person name="Nagy L.G."/>
            <person name="Floudas D."/>
            <person name="Copeland A."/>
            <person name="Barry K.W."/>
            <person name="Cichocki N."/>
            <person name="Veneault-Fourrey C."/>
            <person name="LaButti K."/>
            <person name="Lindquist E.A."/>
            <person name="Lipzen A."/>
            <person name="Lundell T."/>
            <person name="Morin E."/>
            <person name="Murat C."/>
            <person name="Sun H."/>
            <person name="Tunlid A."/>
            <person name="Henrissat B."/>
            <person name="Grigoriev I.V."/>
            <person name="Hibbett D.S."/>
            <person name="Martin F."/>
            <person name="Nordberg H.P."/>
            <person name="Cantor M.N."/>
            <person name="Hua S.X."/>
        </authorList>
    </citation>
    <scope>NUCLEOTIDE SEQUENCE [LARGE SCALE GENOMIC DNA]</scope>
    <source>
        <strain evidence="4 5">Foug A</strain>
    </source>
</reference>
<dbReference type="InterPro" id="IPR021109">
    <property type="entry name" value="Peptidase_aspartic_dom_sf"/>
</dbReference>
<dbReference type="PANTHER" id="PTHR48125:SF12">
    <property type="entry name" value="AT HOOK TRANSCRIPTION FACTOR FAMILY-RELATED"/>
    <property type="match status" value="1"/>
</dbReference>
<evidence type="ECO:0000256" key="2">
    <source>
        <dbReference type="SAM" id="Phobius"/>
    </source>
</evidence>
<accession>A0A0C3E6Y7</accession>
<dbReference type="CDD" id="cd00303">
    <property type="entry name" value="retropepsin_like"/>
    <property type="match status" value="1"/>
</dbReference>
<evidence type="ECO:0000256" key="1">
    <source>
        <dbReference type="SAM" id="MobiDB-lite"/>
    </source>
</evidence>
<organism evidence="4 5">
    <name type="scientific">Scleroderma citrinum Foug A</name>
    <dbReference type="NCBI Taxonomy" id="1036808"/>
    <lineage>
        <taxon>Eukaryota</taxon>
        <taxon>Fungi</taxon>
        <taxon>Dikarya</taxon>
        <taxon>Basidiomycota</taxon>
        <taxon>Agaricomycotina</taxon>
        <taxon>Agaricomycetes</taxon>
        <taxon>Agaricomycetidae</taxon>
        <taxon>Boletales</taxon>
        <taxon>Sclerodermatineae</taxon>
        <taxon>Sclerodermataceae</taxon>
        <taxon>Scleroderma</taxon>
    </lineage>
</organism>
<evidence type="ECO:0000313" key="5">
    <source>
        <dbReference type="Proteomes" id="UP000053989"/>
    </source>
</evidence>
<feature type="region of interest" description="Disordered" evidence="1">
    <location>
        <begin position="718"/>
        <end position="743"/>
    </location>
</feature>
<name>A0A0C3E6Y7_9AGAM</name>
<reference evidence="5" key="2">
    <citation type="submission" date="2015-01" db="EMBL/GenBank/DDBJ databases">
        <title>Evolutionary Origins and Diversification of the Mycorrhizal Mutualists.</title>
        <authorList>
            <consortium name="DOE Joint Genome Institute"/>
            <consortium name="Mycorrhizal Genomics Consortium"/>
            <person name="Kohler A."/>
            <person name="Kuo A."/>
            <person name="Nagy L.G."/>
            <person name="Floudas D."/>
            <person name="Copeland A."/>
            <person name="Barry K.W."/>
            <person name="Cichocki N."/>
            <person name="Veneault-Fourrey C."/>
            <person name="LaButti K."/>
            <person name="Lindquist E.A."/>
            <person name="Lipzen A."/>
            <person name="Lundell T."/>
            <person name="Morin E."/>
            <person name="Murat C."/>
            <person name="Riley R."/>
            <person name="Ohm R."/>
            <person name="Sun H."/>
            <person name="Tunlid A."/>
            <person name="Henrissat B."/>
            <person name="Grigoriev I.V."/>
            <person name="Hibbett D.S."/>
            <person name="Martin F."/>
        </authorList>
    </citation>
    <scope>NUCLEOTIDE SEQUENCE [LARGE SCALE GENOMIC DNA]</scope>
    <source>
        <strain evidence="5">Foug A</strain>
    </source>
</reference>
<feature type="transmembrane region" description="Helical" evidence="2">
    <location>
        <begin position="55"/>
        <end position="80"/>
    </location>
</feature>